<sequence length="180" mass="21124">MKIEILRLVKLPQEGSSQLQKMINYLVNMDLSVNLPFHKSHQHIFEVYDRSNQLKCFFKILCNDQEESTQKEVDVYLLDHPPNSRRSVSLKVYEFSGVYPTVLVKFTCANEMMMGVLMDFVEDAFLIHQRPHQPISNMKIQKNLLVDIRFGTRITPEITFFSGLKTRHSHFFALCFFVFA</sequence>
<reference evidence="1 2" key="1">
    <citation type="submission" date="2018-06" db="EMBL/GenBank/DDBJ databases">
        <title>WGS assembly of Brassica rapa FPsc.</title>
        <authorList>
            <person name="Bowman J."/>
            <person name="Kohchi T."/>
            <person name="Yamato K."/>
            <person name="Jenkins J."/>
            <person name="Shu S."/>
            <person name="Ishizaki K."/>
            <person name="Yamaoka S."/>
            <person name="Nishihama R."/>
            <person name="Nakamura Y."/>
            <person name="Berger F."/>
            <person name="Adam C."/>
            <person name="Aki S."/>
            <person name="Althoff F."/>
            <person name="Araki T."/>
            <person name="Arteaga-Vazquez M."/>
            <person name="Balasubrmanian S."/>
            <person name="Bauer D."/>
            <person name="Boehm C."/>
            <person name="Briginshaw L."/>
            <person name="Caballero-Perez J."/>
            <person name="Catarino B."/>
            <person name="Chen F."/>
            <person name="Chiyoda S."/>
            <person name="Chovatia M."/>
            <person name="Davies K."/>
            <person name="Delmans M."/>
            <person name="Demura T."/>
            <person name="Dierschke T."/>
            <person name="Dolan L."/>
            <person name="Dorantes-Acosta A."/>
            <person name="Eklund D."/>
            <person name="Florent S."/>
            <person name="Flores-Sandoval E."/>
            <person name="Fujiyama A."/>
            <person name="Fukuzawa H."/>
            <person name="Galik B."/>
            <person name="Grimanelli D."/>
            <person name="Grimwood J."/>
            <person name="Grossniklaus U."/>
            <person name="Hamada T."/>
            <person name="Haseloff J."/>
            <person name="Hetherington A."/>
            <person name="Higo A."/>
            <person name="Hirakawa Y."/>
            <person name="Hundley H."/>
            <person name="Ikeda Y."/>
            <person name="Inoue K."/>
            <person name="Inoue S."/>
            <person name="Ishida S."/>
            <person name="Jia Q."/>
            <person name="Kakita M."/>
            <person name="Kanazawa T."/>
            <person name="Kawai Y."/>
            <person name="Kawashima T."/>
            <person name="Kennedy M."/>
            <person name="Kinose K."/>
            <person name="Kinoshita T."/>
            <person name="Kohara Y."/>
            <person name="Koide E."/>
            <person name="Komatsu K."/>
            <person name="Kopischke S."/>
            <person name="Kubo M."/>
            <person name="Kyozuka J."/>
            <person name="Lagercrantz U."/>
            <person name="Lin S."/>
            <person name="Lindquist E."/>
            <person name="Lipzen A."/>
            <person name="Lu C."/>
            <person name="Luna E."/>
            <person name="Martienssen R."/>
            <person name="Minamino N."/>
            <person name="Mizutani M."/>
            <person name="Mizutani M."/>
            <person name="Mochizuki N."/>
            <person name="Monte I."/>
            <person name="Mosher R."/>
            <person name="Nagasaki H."/>
            <person name="Nakagami H."/>
            <person name="Naramoto S."/>
            <person name="Nishitani K."/>
            <person name="Ohtani M."/>
            <person name="Okamoto T."/>
            <person name="Okumura M."/>
            <person name="Phillips J."/>
            <person name="Pollak B."/>
            <person name="Reinders A."/>
            <person name="Roevekamp M."/>
            <person name="Sano R."/>
            <person name="Sawa S."/>
            <person name="Schmid M."/>
            <person name="Shirakawa M."/>
            <person name="Solano R."/>
            <person name="Spunde A."/>
            <person name="Suetsugu N."/>
            <person name="Sugano S."/>
            <person name="Sugiyama A."/>
            <person name="Sun R."/>
            <person name="Suzuki Y."/>
            <person name="Takenaka M."/>
            <person name="Takezawa D."/>
            <person name="Tomogane H."/>
            <person name="Tsuzuki M."/>
            <person name="Ueda T."/>
            <person name="Umeda M."/>
            <person name="Ward J."/>
            <person name="Watanabe Y."/>
            <person name="Yazaki K."/>
            <person name="Yokoyama R."/>
            <person name="Yoshitake Y."/>
            <person name="Yotsui I."/>
            <person name="Zachgo S."/>
            <person name="Schmutz J."/>
        </authorList>
    </citation>
    <scope>NUCLEOTIDE SEQUENCE [LARGE SCALE GENOMIC DNA]</scope>
    <source>
        <strain evidence="2">cv. B-3</strain>
    </source>
</reference>
<evidence type="ECO:0000313" key="2">
    <source>
        <dbReference type="Proteomes" id="UP000264353"/>
    </source>
</evidence>
<proteinExistence type="predicted"/>
<dbReference type="Proteomes" id="UP000264353">
    <property type="component" value="Chromosome A6"/>
</dbReference>
<accession>A0A397Z5D8</accession>
<evidence type="ECO:0000313" key="1">
    <source>
        <dbReference type="EMBL" id="RID59394.1"/>
    </source>
</evidence>
<dbReference type="EMBL" id="CM010633">
    <property type="protein sequence ID" value="RID59394.1"/>
    <property type="molecule type" value="Genomic_DNA"/>
</dbReference>
<name>A0A397Z5D8_BRACM</name>
<organism evidence="1 2">
    <name type="scientific">Brassica campestris</name>
    <name type="common">Field mustard</name>
    <dbReference type="NCBI Taxonomy" id="3711"/>
    <lineage>
        <taxon>Eukaryota</taxon>
        <taxon>Viridiplantae</taxon>
        <taxon>Streptophyta</taxon>
        <taxon>Embryophyta</taxon>
        <taxon>Tracheophyta</taxon>
        <taxon>Spermatophyta</taxon>
        <taxon>Magnoliopsida</taxon>
        <taxon>eudicotyledons</taxon>
        <taxon>Gunneridae</taxon>
        <taxon>Pentapetalae</taxon>
        <taxon>rosids</taxon>
        <taxon>malvids</taxon>
        <taxon>Brassicales</taxon>
        <taxon>Brassicaceae</taxon>
        <taxon>Brassiceae</taxon>
        <taxon>Brassica</taxon>
    </lineage>
</organism>
<dbReference type="AlphaFoldDB" id="A0A397Z5D8"/>
<protein>
    <submittedName>
        <fullName evidence="1">Uncharacterized protein</fullName>
    </submittedName>
</protein>
<gene>
    <name evidence="1" type="ORF">BRARA_F02628</name>
</gene>